<dbReference type="Proteomes" id="UP000002382">
    <property type="component" value="Chromosome"/>
</dbReference>
<dbReference type="InterPro" id="IPR046346">
    <property type="entry name" value="Aminoacid_DH-like_N_sf"/>
</dbReference>
<dbReference type="GO" id="GO:0006538">
    <property type="term" value="P:L-glutamate catabolic process"/>
    <property type="evidence" value="ECO:0007669"/>
    <property type="project" value="TreeGrafter"/>
</dbReference>
<evidence type="ECO:0000259" key="8">
    <source>
        <dbReference type="SMART" id="SM00839"/>
    </source>
</evidence>
<evidence type="ECO:0000313" key="10">
    <source>
        <dbReference type="Proteomes" id="UP000002382"/>
    </source>
</evidence>
<dbReference type="FunFam" id="3.40.50.10860:FF:000003">
    <property type="entry name" value="Glutamate dehydrogenase"/>
    <property type="match status" value="1"/>
</dbReference>
<dbReference type="InterPro" id="IPR033922">
    <property type="entry name" value="NAD_bind_Glu_DH"/>
</dbReference>
<dbReference type="RefSeq" id="WP_015868742.1">
    <property type="nucleotide sequence ID" value="NC_012785.1"/>
</dbReference>
<dbReference type="SMART" id="SM00839">
    <property type="entry name" value="ELFV_dehydrog"/>
    <property type="match status" value="1"/>
</dbReference>
<dbReference type="CDD" id="cd01076">
    <property type="entry name" value="NAD_bind_1_Glu_DH"/>
    <property type="match status" value="1"/>
</dbReference>
<dbReference type="SUPFAM" id="SSF51735">
    <property type="entry name" value="NAD(P)-binding Rossmann-fold domains"/>
    <property type="match status" value="1"/>
</dbReference>
<feature type="binding site" evidence="5">
    <location>
        <position position="93"/>
    </location>
    <ligand>
        <name>substrate</name>
    </ligand>
</feature>
<accession>C5CDZ3</accession>
<feature type="binding site" evidence="5">
    <location>
        <position position="189"/>
    </location>
    <ligand>
        <name>NAD(+)</name>
        <dbReference type="ChEBI" id="CHEBI:57540"/>
    </ligand>
</feature>
<keyword evidence="5" id="KW-0547">Nucleotide-binding</keyword>
<evidence type="ECO:0000256" key="2">
    <source>
        <dbReference type="ARBA" id="ARBA00023002"/>
    </source>
</evidence>
<dbReference type="STRING" id="521045.Kole_1402"/>
<keyword evidence="2 3" id="KW-0560">Oxidoreductase</keyword>
<dbReference type="InterPro" id="IPR006096">
    <property type="entry name" value="Glu/Leu/Phe/Val/Trp_DH_C"/>
</dbReference>
<gene>
    <name evidence="9" type="ordered locus">Kole_1402</name>
</gene>
<dbReference type="PIRSF" id="PIRSF000185">
    <property type="entry name" value="Glu_DH"/>
    <property type="match status" value="1"/>
</dbReference>
<evidence type="ECO:0000256" key="1">
    <source>
        <dbReference type="ARBA" id="ARBA00006382"/>
    </source>
</evidence>
<dbReference type="Pfam" id="PF00208">
    <property type="entry name" value="ELFV_dehydrog"/>
    <property type="match status" value="1"/>
</dbReference>
<dbReference type="InterPro" id="IPR014362">
    <property type="entry name" value="Glu_DH"/>
</dbReference>
<dbReference type="Gene3D" id="3.40.50.720">
    <property type="entry name" value="NAD(P)-binding Rossmann-like Domain"/>
    <property type="match status" value="1"/>
</dbReference>
<reference evidence="9 10" key="2">
    <citation type="journal article" date="2011" name="J. Bacteriol.">
        <title>Genome Sequence of Kosmotoga olearia Strain TBF 19.5.1, a Thermophilic Bacterium with a Wide Growth Temperature Range, Isolated from the Troll B Oil Platform in the North Sea.</title>
        <authorList>
            <person name="Swithers K.S."/>
            <person name="Dipippo J.L."/>
            <person name="Bruce D.C."/>
            <person name="Detter C."/>
            <person name="Tapia R."/>
            <person name="Han S."/>
            <person name="Goodwin L.A."/>
            <person name="Han J."/>
            <person name="Woyke T."/>
            <person name="Pitluck S."/>
            <person name="Pennacchio L."/>
            <person name="Nolan M."/>
            <person name="Mikhailova N."/>
            <person name="Land M.L."/>
            <person name="Nesbo C.L."/>
            <person name="Gogarten J.P."/>
            <person name="Noll K.M."/>
        </authorList>
    </citation>
    <scope>NUCLEOTIDE SEQUENCE [LARGE SCALE GENOMIC DNA]</scope>
    <source>
        <strain evidence="10">ATCC BAA-1733 / DSM 21960 / TBF 19.5.1</strain>
    </source>
</reference>
<dbReference type="InterPro" id="IPR033524">
    <property type="entry name" value="Glu/Leu/Phe/Val_DH_AS"/>
</dbReference>
<feature type="site" description="Important for catalysis" evidence="6">
    <location>
        <position position="145"/>
    </location>
</feature>
<dbReference type="SUPFAM" id="SSF53223">
    <property type="entry name" value="Aminoacid dehydrogenase-like, N-terminal domain"/>
    <property type="match status" value="1"/>
</dbReference>
<keyword evidence="5" id="KW-0520">NAD</keyword>
<dbReference type="eggNOG" id="COG0334">
    <property type="taxonomic scope" value="Bacteria"/>
</dbReference>
<evidence type="ECO:0000313" key="9">
    <source>
        <dbReference type="EMBL" id="ACR80095.1"/>
    </source>
</evidence>
<dbReference type="InterPro" id="IPR006095">
    <property type="entry name" value="Glu/Leu/Phe/Val/Trp_DH"/>
</dbReference>
<name>C5CDZ3_KOSOT</name>
<protein>
    <recommendedName>
        <fullName evidence="3">Glutamate dehydrogenase</fullName>
    </recommendedName>
</protein>
<dbReference type="PANTHER" id="PTHR11606">
    <property type="entry name" value="GLUTAMATE DEHYDROGENASE"/>
    <property type="match status" value="1"/>
</dbReference>
<comment type="similarity">
    <text evidence="1 3 7">Belongs to the Glu/Leu/Phe/Val dehydrogenases family.</text>
</comment>
<dbReference type="EMBL" id="CP001634">
    <property type="protein sequence ID" value="ACR80095.1"/>
    <property type="molecule type" value="Genomic_DNA"/>
</dbReference>
<feature type="binding site" evidence="5">
    <location>
        <position position="350"/>
    </location>
    <ligand>
        <name>substrate</name>
    </ligand>
</feature>
<dbReference type="KEGG" id="kol:Kole_1402"/>
<dbReference type="GO" id="GO:0000166">
    <property type="term" value="F:nucleotide binding"/>
    <property type="evidence" value="ECO:0007669"/>
    <property type="project" value="UniProtKB-KW"/>
</dbReference>
<dbReference type="HOGENOM" id="CLU_025763_1_2_0"/>
<feature type="active site" description="Proton donor" evidence="4">
    <location>
        <position position="105"/>
    </location>
</feature>
<dbReference type="Pfam" id="PF02812">
    <property type="entry name" value="ELFV_dehydrog_N"/>
    <property type="match status" value="1"/>
</dbReference>
<dbReference type="AlphaFoldDB" id="C5CDZ3"/>
<evidence type="ECO:0000256" key="6">
    <source>
        <dbReference type="PIRSR" id="PIRSR000185-3"/>
    </source>
</evidence>
<feature type="binding site" evidence="5">
    <location>
        <position position="69"/>
    </location>
    <ligand>
        <name>substrate</name>
    </ligand>
</feature>
<dbReference type="InterPro" id="IPR036291">
    <property type="entry name" value="NAD(P)-bd_dom_sf"/>
</dbReference>
<feature type="domain" description="Glutamate/phenylalanine/leucine/valine/L-tryptophan dehydrogenase C-terminal" evidence="8">
    <location>
        <begin position="182"/>
        <end position="414"/>
    </location>
</feature>
<dbReference type="PROSITE" id="PS00074">
    <property type="entry name" value="GLFV_DEHYDROGENASE"/>
    <property type="match status" value="1"/>
</dbReference>
<reference evidence="9 10" key="1">
    <citation type="submission" date="2009-06" db="EMBL/GenBank/DDBJ databases">
        <title>Complete sequence of Thermotogales bacterium TBF 19.5.1.</title>
        <authorList>
            <consortium name="US DOE Joint Genome Institute"/>
            <person name="Lucas S."/>
            <person name="Copeland A."/>
            <person name="Lapidus A."/>
            <person name="Glavina del Rio T."/>
            <person name="Tice H."/>
            <person name="Bruce D."/>
            <person name="Goodwin L."/>
            <person name="Pitluck S."/>
            <person name="Chertkov O."/>
            <person name="Brettin T."/>
            <person name="Detter J.C."/>
            <person name="Han C."/>
            <person name="Schmutz J."/>
            <person name="Larimer F."/>
            <person name="Land M."/>
            <person name="Hauser L."/>
            <person name="Kyrpides N."/>
            <person name="Ovchinnikova G."/>
            <person name="Noll K."/>
        </authorList>
    </citation>
    <scope>NUCLEOTIDE SEQUENCE [LARGE SCALE GENOMIC DNA]</scope>
    <source>
        <strain evidence="10">ATCC BAA-1733 / DSM 21960 / TBF 19.5.1</strain>
    </source>
</reference>
<proteinExistence type="inferred from homology"/>
<dbReference type="InterPro" id="IPR006097">
    <property type="entry name" value="Glu/Leu/Phe/Val/Trp_DH_dimer"/>
</dbReference>
<dbReference type="PRINTS" id="PR00082">
    <property type="entry name" value="GLFDHDRGNASE"/>
</dbReference>
<dbReference type="GO" id="GO:0004352">
    <property type="term" value="F:glutamate dehydrogenase (NAD+) activity"/>
    <property type="evidence" value="ECO:0007669"/>
    <property type="project" value="TreeGrafter"/>
</dbReference>
<dbReference type="Gene3D" id="3.40.50.10860">
    <property type="entry name" value="Leucine Dehydrogenase, chain A, domain 1"/>
    <property type="match status" value="1"/>
</dbReference>
<keyword evidence="10" id="KW-1185">Reference proteome</keyword>
<dbReference type="OrthoDB" id="9803297at2"/>
<evidence type="ECO:0000256" key="4">
    <source>
        <dbReference type="PIRSR" id="PIRSR000185-1"/>
    </source>
</evidence>
<dbReference type="PANTHER" id="PTHR11606:SF13">
    <property type="entry name" value="GLUTAMATE DEHYDROGENASE 1, MITOCHONDRIAL"/>
    <property type="match status" value="1"/>
</dbReference>
<organism evidence="9 10">
    <name type="scientific">Kosmotoga olearia (strain ATCC BAA-1733 / DSM 21960 / TBF 19.5.1)</name>
    <dbReference type="NCBI Taxonomy" id="521045"/>
    <lineage>
        <taxon>Bacteria</taxon>
        <taxon>Thermotogati</taxon>
        <taxon>Thermotogota</taxon>
        <taxon>Thermotogae</taxon>
        <taxon>Kosmotogales</taxon>
        <taxon>Kosmotogaceae</taxon>
        <taxon>Kosmotoga</taxon>
    </lineage>
</organism>
<sequence length="417" mass="45645">MSDISLFENALKQFRKAAEVMELDPCIAEVLSHPKRELTVHFPVRMDDGSIKVFTGHRVQHNIARGPAKGGIRYHPSVTLDEVKALAFWMTWKCAVVGIPYGGGKGGVAVDPAELSPAELERLSRRFFSEIQVIIGEDKDIPAPDVNTNPQVMAWYMDTYSMNVGHSVLGIVTGKPLDVGGSAGRTEATGRGVRVVTEEAINYNGLDPKNCTVAVQGFGNVGSYAAKLIKEEVGSKIIAVSDVSGAIYNPDGLDIDDVVAYRDQNNGLIKGYPKATAMTNEELLTMDVDILIPAALENAITMNNVEDVKAKIIVEGANGPVTPEAEEVLLKKGVFIVPDFLANAGGVTVSYFEWVQGLQWYFWDIEDVRKALHKIMRDSFYSVINTMRKYDTDMRTAAYIVAIDRVATATKLRGIYP</sequence>
<evidence type="ECO:0000256" key="7">
    <source>
        <dbReference type="RuleBase" id="RU004417"/>
    </source>
</evidence>
<evidence type="ECO:0000256" key="3">
    <source>
        <dbReference type="PIRNR" id="PIRNR000185"/>
    </source>
</evidence>
<feature type="binding site" evidence="5">
    <location>
        <position position="220"/>
    </location>
    <ligand>
        <name>NAD(+)</name>
        <dbReference type="ChEBI" id="CHEBI:57540"/>
    </ligand>
</feature>
<evidence type="ECO:0000256" key="5">
    <source>
        <dbReference type="PIRSR" id="PIRSR000185-2"/>
    </source>
</evidence>